<dbReference type="Gramene" id="TVU50618">
    <property type="protein sequence ID" value="TVU50618"/>
    <property type="gene ID" value="EJB05_01996"/>
</dbReference>
<proteinExistence type="predicted"/>
<dbReference type="Gramene" id="TVU50619">
    <property type="protein sequence ID" value="TVU50619"/>
    <property type="gene ID" value="EJB05_01997"/>
</dbReference>
<dbReference type="EMBL" id="RWGY01000002">
    <property type="protein sequence ID" value="TVU50618.1"/>
    <property type="molecule type" value="Genomic_DNA"/>
</dbReference>
<dbReference type="GO" id="GO:0003700">
    <property type="term" value="F:DNA-binding transcription factor activity"/>
    <property type="evidence" value="ECO:0007669"/>
    <property type="project" value="InterPro"/>
</dbReference>
<evidence type="ECO:0000313" key="9">
    <source>
        <dbReference type="EMBL" id="TVU50618.1"/>
    </source>
</evidence>
<evidence type="ECO:0000313" key="11">
    <source>
        <dbReference type="Proteomes" id="UP000324897"/>
    </source>
</evidence>
<evidence type="ECO:0000256" key="6">
    <source>
        <dbReference type="SAM" id="MobiDB-lite"/>
    </source>
</evidence>
<dbReference type="EMBL" id="RWGY01000002">
    <property type="protein sequence ID" value="TVU50617.1"/>
    <property type="molecule type" value="Genomic_DNA"/>
</dbReference>
<feature type="non-terminal residue" evidence="10">
    <location>
        <position position="1"/>
    </location>
</feature>
<dbReference type="Gramene" id="TVU50617">
    <property type="protein sequence ID" value="TVU50617"/>
    <property type="gene ID" value="EJB05_01995"/>
</dbReference>
<dbReference type="InterPro" id="IPR003657">
    <property type="entry name" value="WRKY_dom"/>
</dbReference>
<dbReference type="GO" id="GO:0043565">
    <property type="term" value="F:sequence-specific DNA binding"/>
    <property type="evidence" value="ECO:0007669"/>
    <property type="project" value="InterPro"/>
</dbReference>
<dbReference type="Gene3D" id="2.20.25.80">
    <property type="entry name" value="WRKY domain"/>
    <property type="match status" value="1"/>
</dbReference>
<evidence type="ECO:0000313" key="8">
    <source>
        <dbReference type="EMBL" id="TVU50617.1"/>
    </source>
</evidence>
<gene>
    <name evidence="8" type="ORF">EJB05_01995</name>
    <name evidence="9" type="ORF">EJB05_01996</name>
    <name evidence="10" type="ORF">EJB05_01997</name>
</gene>
<dbReference type="InterPro" id="IPR036576">
    <property type="entry name" value="WRKY_dom_sf"/>
</dbReference>
<comment type="subcellular location">
    <subcellularLocation>
        <location evidence="1">Nucleus</location>
    </subcellularLocation>
</comment>
<name>A0A5J9WR05_9POAL</name>
<dbReference type="Pfam" id="PF03106">
    <property type="entry name" value="WRKY"/>
    <property type="match status" value="1"/>
</dbReference>
<comment type="caution">
    <text evidence="10">The sequence shown here is derived from an EMBL/GenBank/DDBJ whole genome shotgun (WGS) entry which is preliminary data.</text>
</comment>
<dbReference type="SUPFAM" id="SSF118290">
    <property type="entry name" value="WRKY DNA-binding domain"/>
    <property type="match status" value="1"/>
</dbReference>
<sequence>MARLFAVVELGLAMTLGRQRELVAQLRELLFPATDECSSVKLESGGLPPDTGSGESTRADAVACGGRRRRHGSGKRARGNDDQVGEPAVSSNPQPRCSKRRKKQHSTSLVTSTPDFDGYQWRKYGQKQIEGAMYPRSYYRCTWSAEQGCPAKRTVQRNDDDDDIINGGLDGSPPKYMVVYVAEHTCTANDSLEAPVILETTAIPTTNVAGPAFLAPPEARHDAAAAVDAASSPASTTVITTGTESPATSDDVTWSSATSEHVVGDYDSSWMFAAVNDSWAPTTPVESSLVQDMDDFTGPIRSPVHVAAGGCWTMDQYLVLVNEPSTHLSAGFSF</sequence>
<feature type="domain" description="WRKY" evidence="7">
    <location>
        <begin position="117"/>
        <end position="161"/>
    </location>
</feature>
<evidence type="ECO:0000256" key="3">
    <source>
        <dbReference type="ARBA" id="ARBA00023125"/>
    </source>
</evidence>
<dbReference type="OrthoDB" id="694152at2759"/>
<evidence type="ECO:0000259" key="7">
    <source>
        <dbReference type="PROSITE" id="PS50811"/>
    </source>
</evidence>
<organism evidence="10 11">
    <name type="scientific">Eragrostis curvula</name>
    <name type="common">weeping love grass</name>
    <dbReference type="NCBI Taxonomy" id="38414"/>
    <lineage>
        <taxon>Eukaryota</taxon>
        <taxon>Viridiplantae</taxon>
        <taxon>Streptophyta</taxon>
        <taxon>Embryophyta</taxon>
        <taxon>Tracheophyta</taxon>
        <taxon>Spermatophyta</taxon>
        <taxon>Magnoliopsida</taxon>
        <taxon>Liliopsida</taxon>
        <taxon>Poales</taxon>
        <taxon>Poaceae</taxon>
        <taxon>PACMAD clade</taxon>
        <taxon>Chloridoideae</taxon>
        <taxon>Eragrostideae</taxon>
        <taxon>Eragrostidinae</taxon>
        <taxon>Eragrostis</taxon>
    </lineage>
</organism>
<feature type="region of interest" description="Disordered" evidence="6">
    <location>
        <begin position="39"/>
        <end position="112"/>
    </location>
</feature>
<reference evidence="10 11" key="1">
    <citation type="journal article" date="2019" name="Sci. Rep.">
        <title>A high-quality genome of Eragrostis curvula grass provides insights into Poaceae evolution and supports new strategies to enhance forage quality.</title>
        <authorList>
            <person name="Carballo J."/>
            <person name="Santos B.A.C.M."/>
            <person name="Zappacosta D."/>
            <person name="Garbus I."/>
            <person name="Selva J.P."/>
            <person name="Gallo C.A."/>
            <person name="Diaz A."/>
            <person name="Albertini E."/>
            <person name="Caccamo M."/>
            <person name="Echenique V."/>
        </authorList>
    </citation>
    <scope>NUCLEOTIDE SEQUENCE [LARGE SCALE GENOMIC DNA]</scope>
    <source>
        <strain evidence="11">cv. Victoria</strain>
        <tissue evidence="10">Leaf</tissue>
    </source>
</reference>
<evidence type="ECO:0000256" key="1">
    <source>
        <dbReference type="ARBA" id="ARBA00004123"/>
    </source>
</evidence>
<dbReference type="PANTHER" id="PTHR31282">
    <property type="entry name" value="WRKY TRANSCRIPTION FACTOR 21-RELATED"/>
    <property type="match status" value="1"/>
</dbReference>
<evidence type="ECO:0000256" key="5">
    <source>
        <dbReference type="ARBA" id="ARBA00023242"/>
    </source>
</evidence>
<accession>A0A5J9WR05</accession>
<evidence type="ECO:0000256" key="2">
    <source>
        <dbReference type="ARBA" id="ARBA00023015"/>
    </source>
</evidence>
<dbReference type="Proteomes" id="UP000324897">
    <property type="component" value="Chromosome 6"/>
</dbReference>
<keyword evidence="5" id="KW-0539">Nucleus</keyword>
<dbReference type="SMART" id="SM00774">
    <property type="entry name" value="WRKY"/>
    <property type="match status" value="1"/>
</dbReference>
<evidence type="ECO:0000256" key="4">
    <source>
        <dbReference type="ARBA" id="ARBA00023163"/>
    </source>
</evidence>
<protein>
    <recommendedName>
        <fullName evidence="7">WRKY domain-containing protein</fullName>
    </recommendedName>
</protein>
<dbReference type="GO" id="GO:0005634">
    <property type="term" value="C:nucleus"/>
    <property type="evidence" value="ECO:0007669"/>
    <property type="project" value="UniProtKB-SubCell"/>
</dbReference>
<dbReference type="InterPro" id="IPR044810">
    <property type="entry name" value="WRKY_plant"/>
</dbReference>
<dbReference type="AlphaFoldDB" id="A0A5J9WR05"/>
<dbReference type="EMBL" id="RWGY01000002">
    <property type="protein sequence ID" value="TVU50619.1"/>
    <property type="molecule type" value="Genomic_DNA"/>
</dbReference>
<keyword evidence="4" id="KW-0804">Transcription</keyword>
<dbReference type="PROSITE" id="PS50811">
    <property type="entry name" value="WRKY"/>
    <property type="match status" value="1"/>
</dbReference>
<keyword evidence="3" id="KW-0238">DNA-binding</keyword>
<evidence type="ECO:0000313" key="10">
    <source>
        <dbReference type="EMBL" id="TVU50619.1"/>
    </source>
</evidence>
<feature type="compositionally biased region" description="Basic residues" evidence="6">
    <location>
        <begin position="66"/>
        <end position="77"/>
    </location>
</feature>
<keyword evidence="2" id="KW-0805">Transcription regulation</keyword>
<keyword evidence="11" id="KW-1185">Reference proteome</keyword>